<evidence type="ECO:0000313" key="7">
    <source>
        <dbReference type="EMBL" id="PLO62317.1"/>
    </source>
</evidence>
<proteinExistence type="predicted"/>
<dbReference type="FunFam" id="3.40.50.11040:FF:000003">
    <property type="entry name" value="tRNA(Met) cytidine acetyltransferase TmcA"/>
    <property type="match status" value="1"/>
</dbReference>
<dbReference type="EMBL" id="PIDR01001511">
    <property type="protein sequence ID" value="PLO62317.1"/>
    <property type="molecule type" value="Genomic_DNA"/>
</dbReference>
<dbReference type="PANTHER" id="PTHR10925:SF5">
    <property type="entry name" value="RNA CYTIDINE ACETYLTRANSFERASE"/>
    <property type="match status" value="1"/>
</dbReference>
<dbReference type="Pfam" id="PF08351">
    <property type="entry name" value="TmcA_N"/>
    <property type="match status" value="1"/>
</dbReference>
<dbReference type="GO" id="GO:0000049">
    <property type="term" value="F:tRNA binding"/>
    <property type="evidence" value="ECO:0007669"/>
    <property type="project" value="TreeGrafter"/>
</dbReference>
<dbReference type="InterPro" id="IPR027417">
    <property type="entry name" value="P-loop_NTPase"/>
</dbReference>
<accession>A0A2J5P973</accession>
<dbReference type="GO" id="GO:0002101">
    <property type="term" value="P:tRNA wobble cytosine modification"/>
    <property type="evidence" value="ECO:0007669"/>
    <property type="project" value="TreeGrafter"/>
</dbReference>
<evidence type="ECO:0000256" key="1">
    <source>
        <dbReference type="ARBA" id="ARBA00022679"/>
    </source>
</evidence>
<evidence type="ECO:0000256" key="4">
    <source>
        <dbReference type="ARBA" id="ARBA00023315"/>
    </source>
</evidence>
<evidence type="ECO:0000256" key="2">
    <source>
        <dbReference type="ARBA" id="ARBA00022741"/>
    </source>
</evidence>
<dbReference type="PANTHER" id="PTHR10925">
    <property type="entry name" value="N-ACETYLTRANSFERASE 10"/>
    <property type="match status" value="1"/>
</dbReference>
<evidence type="ECO:0000313" key="8">
    <source>
        <dbReference type="Proteomes" id="UP000234667"/>
    </source>
</evidence>
<dbReference type="Proteomes" id="UP000234667">
    <property type="component" value="Unassembled WGS sequence"/>
</dbReference>
<feature type="domain" description="TmcA/NAT10 N-terminal" evidence="6">
    <location>
        <begin position="2"/>
        <end position="151"/>
    </location>
</feature>
<keyword evidence="1 7" id="KW-0808">Transferase</keyword>
<sequence length="241" mass="26057">MDELRHLTAQMAREGVRRLLVLSGDDAWTLRQAQRVRTALAGDGLWVGPRPMPEPYVSSAALKSLLGREFQHAFFDAREGFDVAAFAALAGTLRAGSWLVLLTPDFAQWPARPDADSLRWSDAPDPIPTPNFVYRFCQQISADNASILWRQGNELAAPALPVRPAWHPADGHPQAEQAAVLAELARFPPGIAALTAERGRGKSALAGMLIRHLGGDAIVTAPARGAAEVMATFAGEAFRFM</sequence>
<feature type="domain" description="TcmA/NAT10 helicase" evidence="5">
    <location>
        <begin position="194"/>
        <end position="238"/>
    </location>
</feature>
<name>A0A2J5P973_9ENTR</name>
<dbReference type="GO" id="GO:1990883">
    <property type="term" value="F:18S rRNA cytidine N-acetyltransferase activity"/>
    <property type="evidence" value="ECO:0007669"/>
    <property type="project" value="TreeGrafter"/>
</dbReference>
<dbReference type="Gene3D" id="3.40.50.11040">
    <property type="match status" value="1"/>
</dbReference>
<evidence type="ECO:0000256" key="3">
    <source>
        <dbReference type="ARBA" id="ARBA00022840"/>
    </source>
</evidence>
<reference evidence="7 8" key="2">
    <citation type="submission" date="2018-01" db="EMBL/GenBank/DDBJ databases">
        <title>Genomic study of Klebsiella pneumoniae.</title>
        <authorList>
            <person name="Yang Y."/>
            <person name="Bicalho R."/>
        </authorList>
    </citation>
    <scope>NUCLEOTIDE SEQUENCE [LARGE SCALE GENOMIC DNA]</scope>
    <source>
        <strain evidence="7 8">A10</strain>
    </source>
</reference>
<dbReference type="GO" id="GO:0051392">
    <property type="term" value="F:tRNA cytidine N4-acetyltransferase activity"/>
    <property type="evidence" value="ECO:0007669"/>
    <property type="project" value="TreeGrafter"/>
</dbReference>
<gene>
    <name evidence="7" type="ORF">CWN49_30935</name>
</gene>
<dbReference type="Gene3D" id="3.40.50.300">
    <property type="entry name" value="P-loop containing nucleotide triphosphate hydrolases"/>
    <property type="match status" value="1"/>
</dbReference>
<dbReference type="AlphaFoldDB" id="A0A2J5P973"/>
<dbReference type="GO" id="GO:0051391">
    <property type="term" value="P:tRNA acetylation"/>
    <property type="evidence" value="ECO:0007669"/>
    <property type="project" value="TreeGrafter"/>
</dbReference>
<dbReference type="InterPro" id="IPR032672">
    <property type="entry name" value="TmcA/NAT10/Kre33"/>
</dbReference>
<dbReference type="InterPro" id="IPR013562">
    <property type="entry name" value="TmcA/NAT10_N"/>
</dbReference>
<dbReference type="SUPFAM" id="SSF52540">
    <property type="entry name" value="P-loop containing nucleoside triphosphate hydrolases"/>
    <property type="match status" value="1"/>
</dbReference>
<dbReference type="GO" id="GO:1904812">
    <property type="term" value="P:rRNA acetylation involved in maturation of SSU-rRNA"/>
    <property type="evidence" value="ECO:0007669"/>
    <property type="project" value="TreeGrafter"/>
</dbReference>
<feature type="non-terminal residue" evidence="7">
    <location>
        <position position="241"/>
    </location>
</feature>
<organism evidence="7 8">
    <name type="scientific">Klebsiella michiganensis</name>
    <dbReference type="NCBI Taxonomy" id="1134687"/>
    <lineage>
        <taxon>Bacteria</taxon>
        <taxon>Pseudomonadati</taxon>
        <taxon>Pseudomonadota</taxon>
        <taxon>Gammaproteobacteria</taxon>
        <taxon>Enterobacterales</taxon>
        <taxon>Enterobacteriaceae</taxon>
        <taxon>Klebsiella/Raoultella group</taxon>
        <taxon>Klebsiella</taxon>
    </lineage>
</organism>
<dbReference type="Pfam" id="PF05127">
    <property type="entry name" value="NAT10_TcmA_helicase"/>
    <property type="match status" value="1"/>
</dbReference>
<comment type="caution">
    <text evidence="7">The sequence shown here is derived from an EMBL/GenBank/DDBJ whole genome shotgun (WGS) entry which is preliminary data.</text>
</comment>
<keyword evidence="4" id="KW-0012">Acyltransferase</keyword>
<keyword evidence="2" id="KW-0547">Nucleotide-binding</keyword>
<evidence type="ECO:0000259" key="6">
    <source>
        <dbReference type="Pfam" id="PF08351"/>
    </source>
</evidence>
<dbReference type="InterPro" id="IPR007807">
    <property type="entry name" value="TcmA/NAT10_helicase"/>
</dbReference>
<keyword evidence="3" id="KW-0067">ATP-binding</keyword>
<protein>
    <submittedName>
        <fullName evidence="7">tRNA cytosine(34) acetyltransferase TmcA</fullName>
    </submittedName>
</protein>
<evidence type="ECO:0000259" key="5">
    <source>
        <dbReference type="Pfam" id="PF05127"/>
    </source>
</evidence>
<dbReference type="GO" id="GO:0005524">
    <property type="term" value="F:ATP binding"/>
    <property type="evidence" value="ECO:0007669"/>
    <property type="project" value="UniProtKB-KW"/>
</dbReference>
<reference evidence="7 8" key="1">
    <citation type="submission" date="2017-11" db="EMBL/GenBank/DDBJ databases">
        <authorList>
            <person name="Han C.G."/>
        </authorList>
    </citation>
    <scope>NUCLEOTIDE SEQUENCE [LARGE SCALE GENOMIC DNA]</scope>
    <source>
        <strain evidence="7 8">A10</strain>
    </source>
</reference>